<proteinExistence type="predicted"/>
<evidence type="ECO:0000313" key="4">
    <source>
        <dbReference type="Proteomes" id="UP000235116"/>
    </source>
</evidence>
<gene>
    <name evidence="3" type="ORF">Kalk_13310</name>
</gene>
<evidence type="ECO:0000256" key="2">
    <source>
        <dbReference type="SAM" id="SignalP"/>
    </source>
</evidence>
<dbReference type="EMBL" id="CP022684">
    <property type="protein sequence ID" value="AUM13343.1"/>
    <property type="molecule type" value="Genomic_DNA"/>
</dbReference>
<feature type="region of interest" description="Disordered" evidence="1">
    <location>
        <begin position="108"/>
        <end position="131"/>
    </location>
</feature>
<keyword evidence="4" id="KW-1185">Reference proteome</keyword>
<protein>
    <recommendedName>
        <fullName evidence="5">Zinc-binding protein</fullName>
    </recommendedName>
</protein>
<dbReference type="OrthoDB" id="7346546at2"/>
<keyword evidence="2" id="KW-0732">Signal</keyword>
<accession>A0A2K9LM54</accession>
<dbReference type="Proteomes" id="UP000235116">
    <property type="component" value="Chromosome"/>
</dbReference>
<evidence type="ECO:0008006" key="5">
    <source>
        <dbReference type="Google" id="ProtNLM"/>
    </source>
</evidence>
<evidence type="ECO:0000256" key="1">
    <source>
        <dbReference type="SAM" id="MobiDB-lite"/>
    </source>
</evidence>
<sequence length="191" mass="21419">MNRPSITALSWFALLPLAALAGNDEHHHVQHGAHVHGEAALYLMLQGNELEMEFHSPAMNIVGFEHKAVSVEEKQKIQNALAILKQTDELFAFKGTQCKLEKAEAEFKLEESDEHDAEEHHDHEAEGNHAEHSEFDVTYQFTCDDGKSLRVIEVNLPARFSGIRTLDAEWVLKGKQGAAELTKDTNTIQVK</sequence>
<dbReference type="KEGG" id="kak:Kalk_13310"/>
<dbReference type="AlphaFoldDB" id="A0A2K9LM54"/>
<dbReference type="RefSeq" id="WP_101894721.1">
    <property type="nucleotide sequence ID" value="NZ_CP022684.1"/>
</dbReference>
<organism evidence="3 4">
    <name type="scientific">Ketobacter alkanivorans</name>
    <dbReference type="NCBI Taxonomy" id="1917421"/>
    <lineage>
        <taxon>Bacteria</taxon>
        <taxon>Pseudomonadati</taxon>
        <taxon>Pseudomonadota</taxon>
        <taxon>Gammaproteobacteria</taxon>
        <taxon>Pseudomonadales</taxon>
        <taxon>Ketobacteraceae</taxon>
        <taxon>Ketobacter</taxon>
    </lineage>
</organism>
<name>A0A2K9LM54_9GAMM</name>
<reference evidence="4" key="1">
    <citation type="submission" date="2017-08" db="EMBL/GenBank/DDBJ databases">
        <title>Direct submision.</title>
        <authorList>
            <person name="Kim S.-J."/>
            <person name="Rhee S.-K."/>
        </authorList>
    </citation>
    <scope>NUCLEOTIDE SEQUENCE [LARGE SCALE GENOMIC DNA]</scope>
    <source>
        <strain evidence="4">GI5</strain>
    </source>
</reference>
<feature type="signal peptide" evidence="2">
    <location>
        <begin position="1"/>
        <end position="21"/>
    </location>
</feature>
<feature type="compositionally biased region" description="Basic and acidic residues" evidence="1">
    <location>
        <begin position="117"/>
        <end position="131"/>
    </location>
</feature>
<evidence type="ECO:0000313" key="3">
    <source>
        <dbReference type="EMBL" id="AUM13343.1"/>
    </source>
</evidence>
<feature type="chain" id="PRO_5014746261" description="Zinc-binding protein" evidence="2">
    <location>
        <begin position="22"/>
        <end position="191"/>
    </location>
</feature>
<dbReference type="InterPro" id="IPR021253">
    <property type="entry name" value="ZrgA-like"/>
</dbReference>
<dbReference type="Pfam" id="PF10986">
    <property type="entry name" value="ZrgA"/>
    <property type="match status" value="1"/>
</dbReference>